<feature type="transmembrane region" description="Helical" evidence="6">
    <location>
        <begin position="58"/>
        <end position="80"/>
    </location>
</feature>
<feature type="transmembrane region" description="Helical" evidence="6">
    <location>
        <begin position="412"/>
        <end position="430"/>
    </location>
</feature>
<feature type="transmembrane region" description="Helical" evidence="6">
    <location>
        <begin position="381"/>
        <end position="400"/>
    </location>
</feature>
<evidence type="ECO:0000313" key="9">
    <source>
        <dbReference type="Proteomes" id="UP000288623"/>
    </source>
</evidence>
<dbReference type="InterPro" id="IPR004680">
    <property type="entry name" value="Cit_transptr-like_dom"/>
</dbReference>
<dbReference type="OrthoDB" id="5329450at2"/>
<keyword evidence="2" id="KW-0813">Transport</keyword>
<feature type="transmembrane region" description="Helical" evidence="6">
    <location>
        <begin position="178"/>
        <end position="198"/>
    </location>
</feature>
<protein>
    <submittedName>
        <fullName evidence="8">Citrate transporter</fullName>
    </submittedName>
</protein>
<dbReference type="NCBIfam" id="TIGR00784">
    <property type="entry name" value="citMHS"/>
    <property type="match status" value="1"/>
</dbReference>
<feature type="transmembrane region" description="Helical" evidence="6">
    <location>
        <begin position="325"/>
        <end position="345"/>
    </location>
</feature>
<feature type="domain" description="Citrate transporter-like" evidence="7">
    <location>
        <begin position="15"/>
        <end position="378"/>
    </location>
</feature>
<feature type="transmembrane region" description="Helical" evidence="6">
    <location>
        <begin position="26"/>
        <end position="46"/>
    </location>
</feature>
<evidence type="ECO:0000256" key="6">
    <source>
        <dbReference type="SAM" id="Phobius"/>
    </source>
</evidence>
<keyword evidence="5 6" id="KW-0472">Membrane</keyword>
<evidence type="ECO:0000256" key="5">
    <source>
        <dbReference type="ARBA" id="ARBA00023136"/>
    </source>
</evidence>
<comment type="caution">
    <text evidence="8">The sequence shown here is derived from an EMBL/GenBank/DDBJ whole genome shotgun (WGS) entry which is preliminary data.</text>
</comment>
<feature type="transmembrane region" description="Helical" evidence="6">
    <location>
        <begin position="232"/>
        <end position="249"/>
    </location>
</feature>
<dbReference type="Pfam" id="PF03600">
    <property type="entry name" value="CitMHS"/>
    <property type="match status" value="1"/>
</dbReference>
<evidence type="ECO:0000259" key="7">
    <source>
        <dbReference type="Pfam" id="PF03600"/>
    </source>
</evidence>
<dbReference type="GO" id="GO:0015137">
    <property type="term" value="F:citrate transmembrane transporter activity"/>
    <property type="evidence" value="ECO:0007669"/>
    <property type="project" value="InterPro"/>
</dbReference>
<keyword evidence="4 6" id="KW-1133">Transmembrane helix</keyword>
<dbReference type="EMBL" id="JTFC01000027">
    <property type="protein sequence ID" value="RUS57095.1"/>
    <property type="molecule type" value="Genomic_DNA"/>
</dbReference>
<name>A0A433RUZ5_9BACL</name>
<feature type="transmembrane region" description="Helical" evidence="6">
    <location>
        <begin position="100"/>
        <end position="125"/>
    </location>
</feature>
<feature type="transmembrane region" description="Helical" evidence="6">
    <location>
        <begin position="137"/>
        <end position="158"/>
    </location>
</feature>
<evidence type="ECO:0000256" key="4">
    <source>
        <dbReference type="ARBA" id="ARBA00022989"/>
    </source>
</evidence>
<gene>
    <name evidence="8" type="ORF">QI30_07480</name>
</gene>
<reference evidence="8 9" key="1">
    <citation type="submission" date="2014-11" db="EMBL/GenBank/DDBJ databases">
        <title>Genome sequence and analysis of novel Kurthia sp.</title>
        <authorList>
            <person name="Lawson J.N."/>
            <person name="Gonzalez J.E."/>
            <person name="Rinauldi L."/>
            <person name="Xuan Z."/>
            <person name="Firman A."/>
            <person name="Shaddox L."/>
            <person name="Trudeau A."/>
            <person name="Shah S."/>
            <person name="Reiman D."/>
        </authorList>
    </citation>
    <scope>NUCLEOTIDE SEQUENCE [LARGE SCALE GENOMIC DNA]</scope>
    <source>
        <strain evidence="8 9">3B1D</strain>
    </source>
</reference>
<keyword evidence="3 6" id="KW-0812">Transmembrane</keyword>
<dbReference type="GO" id="GO:0016020">
    <property type="term" value="C:membrane"/>
    <property type="evidence" value="ECO:0007669"/>
    <property type="project" value="UniProtKB-SubCell"/>
</dbReference>
<dbReference type="InterPro" id="IPR014738">
    <property type="entry name" value="Citrate_transporter"/>
</dbReference>
<evidence type="ECO:0000256" key="2">
    <source>
        <dbReference type="ARBA" id="ARBA00022448"/>
    </source>
</evidence>
<dbReference type="Proteomes" id="UP000288623">
    <property type="component" value="Unassembled WGS sequence"/>
</dbReference>
<dbReference type="AlphaFoldDB" id="A0A433RUZ5"/>
<evidence type="ECO:0000256" key="3">
    <source>
        <dbReference type="ARBA" id="ARBA00022692"/>
    </source>
</evidence>
<proteinExistence type="predicted"/>
<dbReference type="RefSeq" id="WP_126990324.1">
    <property type="nucleotide sequence ID" value="NZ_JTFC01000027.1"/>
</dbReference>
<feature type="transmembrane region" description="Helical" evidence="6">
    <location>
        <begin position="255"/>
        <end position="273"/>
    </location>
</feature>
<evidence type="ECO:0000256" key="1">
    <source>
        <dbReference type="ARBA" id="ARBA00004141"/>
    </source>
</evidence>
<feature type="transmembrane region" description="Helical" evidence="6">
    <location>
        <begin position="285"/>
        <end position="305"/>
    </location>
</feature>
<organism evidence="8 9">
    <name type="scientific">Candidatus Kurthia intestinigallinarum</name>
    <dbReference type="NCBI Taxonomy" id="1562256"/>
    <lineage>
        <taxon>Bacteria</taxon>
        <taxon>Bacillati</taxon>
        <taxon>Bacillota</taxon>
        <taxon>Bacilli</taxon>
        <taxon>Bacillales</taxon>
        <taxon>Caryophanaceae</taxon>
        <taxon>Kurthia</taxon>
    </lineage>
</organism>
<keyword evidence="9" id="KW-1185">Reference proteome</keyword>
<sequence length="432" mass="46539">MNLAILGFIMMIVFMALIMTKKMSALMALIIIPTVFALIGGFYANLGENMLEGISQVAPTGIMLVFAILYFSVMIDAGLFDPVVDRIVKVAKGDPLKITIGTVILASMVALDGDGTTTFIITVTAMMPLYKRVGMNLYILALLAILSIGVMNMTPWGGPTARAISALHLTTEEVFTPIIPVMAMGIVFAILVAIYFGFKERKRLGGIIDIGEITAQHVDISEKEKALRRPKLVIVNALLTILLLVALILGWLPSAVLFMLAFAIAMVINYPHIPTQQQLVKDHGGNVLATVSLVFASGIFTGVLGGTGMVDAMANSLVQIIPESMGTHFALIASFLSMPFTYFMANDPYYYGVLPILAESAAHYGVPAAEMARASIIGQPVHILSPLYAAGYLLVGMLDIDYGQNQRFALKWAIGSSLFMIVFALIFGVISF</sequence>
<comment type="subcellular location">
    <subcellularLocation>
        <location evidence="1">Membrane</location>
        <topology evidence="1">Multi-pass membrane protein</topology>
    </subcellularLocation>
</comment>
<accession>A0A433RUZ5</accession>
<evidence type="ECO:0000313" key="8">
    <source>
        <dbReference type="EMBL" id="RUS57095.1"/>
    </source>
</evidence>